<evidence type="ECO:0000313" key="3">
    <source>
        <dbReference type="Proteomes" id="UP000218366"/>
    </source>
</evidence>
<accession>A0A2A4B600</accession>
<sequence length="290" mass="31451">MSDAMPVLPRPIADAARTALIGRVRATFNDQSRGEKPVMRSEHALFPADSVIARVHGDVTTMMVGGIAALLMQMLHPATLAGVWDHSNFRTDMLGRLRRTARFIAITTYADAGSAEAAIARVRRIHSAVTGTLPDGTPYRADDPASLAWVHACEALCFLDAWIAHGEPDMSVADQERYFEEAAVVPRALGADPVPTTRADTIAYVQAMRPALRVDHRTRDVARRVIEAPARTIGERSVQRLATQAAIDLLPDWARAMHGLRRSGLARPIVAGGVDAVAGALRWAFRTRAA</sequence>
<evidence type="ECO:0000313" key="2">
    <source>
        <dbReference type="EMBL" id="PCD04623.1"/>
    </source>
</evidence>
<reference evidence="2 3" key="1">
    <citation type="submission" date="2017-09" db="EMBL/GenBank/DDBJ databases">
        <title>Sphingomonas spermidinifaciens 9NM-10, whole genome shotgun sequence.</title>
        <authorList>
            <person name="Feng G."/>
            <person name="Zhu H."/>
        </authorList>
    </citation>
    <scope>NUCLEOTIDE SEQUENCE [LARGE SCALE GENOMIC DNA]</scope>
    <source>
        <strain evidence="2 3">9NM-10</strain>
    </source>
</reference>
<dbReference type="AlphaFoldDB" id="A0A2A4B600"/>
<proteinExistence type="predicted"/>
<dbReference type="EMBL" id="NWMW01000001">
    <property type="protein sequence ID" value="PCD04623.1"/>
    <property type="molecule type" value="Genomic_DNA"/>
</dbReference>
<comment type="caution">
    <text evidence="2">The sequence shown here is derived from an EMBL/GenBank/DDBJ whole genome shotgun (WGS) entry which is preliminary data.</text>
</comment>
<organism evidence="2 3">
    <name type="scientific">Sphingomonas spermidinifaciens</name>
    <dbReference type="NCBI Taxonomy" id="1141889"/>
    <lineage>
        <taxon>Bacteria</taxon>
        <taxon>Pseudomonadati</taxon>
        <taxon>Pseudomonadota</taxon>
        <taxon>Alphaproteobacteria</taxon>
        <taxon>Sphingomonadales</taxon>
        <taxon>Sphingomonadaceae</taxon>
        <taxon>Sphingomonas</taxon>
    </lineage>
</organism>
<dbReference type="Proteomes" id="UP000218366">
    <property type="component" value="Unassembled WGS sequence"/>
</dbReference>
<dbReference type="PANTHER" id="PTHR36151">
    <property type="entry name" value="BLR2777 PROTEIN"/>
    <property type="match status" value="1"/>
</dbReference>
<dbReference type="InterPro" id="IPR018713">
    <property type="entry name" value="MPAB/Lcp_cat_dom"/>
</dbReference>
<dbReference type="Pfam" id="PF09995">
    <property type="entry name" value="MPAB_Lcp_cat"/>
    <property type="match status" value="1"/>
</dbReference>
<protein>
    <recommendedName>
        <fullName evidence="1">ER-bound oxygenase mpaB/mpaB'/Rubber oxygenase catalytic domain-containing protein</fullName>
    </recommendedName>
</protein>
<dbReference type="PANTHER" id="PTHR36151:SF3">
    <property type="entry name" value="ER-BOUND OXYGENASE MPAB_MPAB'_RUBBER OXYGENASE CATALYTIC DOMAIN-CONTAINING PROTEIN"/>
    <property type="match status" value="1"/>
</dbReference>
<keyword evidence="3" id="KW-1185">Reference proteome</keyword>
<dbReference type="OrthoDB" id="108890at2"/>
<evidence type="ECO:0000259" key="1">
    <source>
        <dbReference type="Pfam" id="PF09995"/>
    </source>
</evidence>
<dbReference type="GO" id="GO:0016491">
    <property type="term" value="F:oxidoreductase activity"/>
    <property type="evidence" value="ECO:0007669"/>
    <property type="project" value="InterPro"/>
</dbReference>
<feature type="domain" description="ER-bound oxygenase mpaB/mpaB'/Rubber oxygenase catalytic" evidence="1">
    <location>
        <begin position="54"/>
        <end position="283"/>
    </location>
</feature>
<name>A0A2A4B600_9SPHN</name>
<gene>
    <name evidence="2" type="ORF">COC42_01650</name>
</gene>